<dbReference type="InterPro" id="IPR050426">
    <property type="entry name" value="Glycosyltransferase_28"/>
</dbReference>
<dbReference type="Pfam" id="PF03033">
    <property type="entry name" value="Glyco_transf_28"/>
    <property type="match status" value="1"/>
</dbReference>
<evidence type="ECO:0000259" key="2">
    <source>
        <dbReference type="Pfam" id="PF06722"/>
    </source>
</evidence>
<dbReference type="Proteomes" id="UP000726170">
    <property type="component" value="Unassembled WGS sequence"/>
</dbReference>
<organism evidence="3 4">
    <name type="scientific">Clostridium mobile</name>
    <dbReference type="NCBI Taxonomy" id="2841512"/>
    <lineage>
        <taxon>Bacteria</taxon>
        <taxon>Bacillati</taxon>
        <taxon>Bacillota</taxon>
        <taxon>Clostridia</taxon>
        <taxon>Eubacteriales</taxon>
        <taxon>Clostridiaceae</taxon>
        <taxon>Clostridium</taxon>
    </lineage>
</organism>
<dbReference type="PANTHER" id="PTHR48050:SF13">
    <property type="entry name" value="STEROL 3-BETA-GLUCOSYLTRANSFERASE UGT80A2"/>
    <property type="match status" value="1"/>
</dbReference>
<dbReference type="EMBL" id="JAHLQF010000001">
    <property type="protein sequence ID" value="MBU5483399.1"/>
    <property type="molecule type" value="Genomic_DNA"/>
</dbReference>
<gene>
    <name evidence="3" type="ORF">KQI86_03600</name>
</gene>
<dbReference type="Pfam" id="PF06722">
    <property type="entry name" value="EryCIII-like_C"/>
    <property type="match status" value="1"/>
</dbReference>
<feature type="domain" description="Erythromycin biosynthesis protein CIII-like C-terminal" evidence="2">
    <location>
        <begin position="262"/>
        <end position="385"/>
    </location>
</feature>
<feature type="domain" description="Glycosyltransferase family 28 N-terminal" evidence="1">
    <location>
        <begin position="4"/>
        <end position="125"/>
    </location>
</feature>
<comment type="caution">
    <text evidence="3">The sequence shown here is derived from an EMBL/GenBank/DDBJ whole genome shotgun (WGS) entry which is preliminary data.</text>
</comment>
<sequence>MKVLIPTMGTRGDVQPYIALATRLNASGYEVTIATHPCWKDLIENYNINFVPIGPDVDIEYETAKIRGNSKNWMLGFIRTMKFVFKIIEESTFEIKKLCLNADLVVASHSNIGATEAEASGIPFISVTLQPDIIPKKLGNKSKVKAFLNSIVGTFVNPFMVRPYNKLRKVHGLKKISSFDELLSPILNIVPISPLVYPSNEFWEGKNKIVGYWFLDEVKEFCPSEELSNFLKSGPAPIIISLGAMGFESEEEKAKLDILVNSVNEVKMRAIIQGFNKTLESYKLEENILAVGSIPHTWLFKYGYCIIHHGGMSTTATAILSGVPAIVIPHITDQFYWAKRVYELNLGPKPIPSKDLSKDILVNAINSVKNNYEQFSNSSIQLANKLQTENGLDKTVELISNILGIQDI</sequence>
<dbReference type="PANTHER" id="PTHR48050">
    <property type="entry name" value="STEROL 3-BETA-GLUCOSYLTRANSFERASE"/>
    <property type="match status" value="1"/>
</dbReference>
<accession>A0ABS6EG71</accession>
<reference evidence="3 4" key="1">
    <citation type="submission" date="2021-06" db="EMBL/GenBank/DDBJ databases">
        <authorList>
            <person name="Sun Q."/>
            <person name="Li D."/>
        </authorList>
    </citation>
    <scope>NUCLEOTIDE SEQUENCE [LARGE SCALE GENOMIC DNA]</scope>
    <source>
        <strain evidence="3 4">MSJ-11</strain>
    </source>
</reference>
<dbReference type="InterPro" id="IPR010610">
    <property type="entry name" value="EryCIII-like_C"/>
</dbReference>
<evidence type="ECO:0000313" key="4">
    <source>
        <dbReference type="Proteomes" id="UP000726170"/>
    </source>
</evidence>
<name>A0ABS6EG71_9CLOT</name>
<dbReference type="CDD" id="cd03784">
    <property type="entry name" value="GT1_Gtf-like"/>
    <property type="match status" value="1"/>
</dbReference>
<dbReference type="InterPro" id="IPR004276">
    <property type="entry name" value="GlycoTrans_28_N"/>
</dbReference>
<dbReference type="RefSeq" id="WP_216437781.1">
    <property type="nucleotide sequence ID" value="NZ_JAHLQF010000001.1"/>
</dbReference>
<dbReference type="InterPro" id="IPR002213">
    <property type="entry name" value="UDP_glucos_trans"/>
</dbReference>
<evidence type="ECO:0000259" key="1">
    <source>
        <dbReference type="Pfam" id="PF03033"/>
    </source>
</evidence>
<keyword evidence="4" id="KW-1185">Reference proteome</keyword>
<proteinExistence type="predicted"/>
<protein>
    <submittedName>
        <fullName evidence="3">Glycosyltransferase</fullName>
    </submittedName>
</protein>
<evidence type="ECO:0000313" key="3">
    <source>
        <dbReference type="EMBL" id="MBU5483399.1"/>
    </source>
</evidence>